<keyword evidence="2" id="KW-1185">Reference proteome</keyword>
<comment type="caution">
    <text evidence="1">The sequence shown here is derived from an EMBL/GenBank/DDBJ whole genome shotgun (WGS) entry which is preliminary data.</text>
</comment>
<gene>
    <name evidence="1" type="ORF">GCM10009825_25310</name>
</gene>
<dbReference type="Gene3D" id="3.40.50.720">
    <property type="entry name" value="NAD(P)-binding Rossmann-like Domain"/>
    <property type="match status" value="1"/>
</dbReference>
<proteinExistence type="predicted"/>
<accession>A0ABP5KXC3</accession>
<sequence>MTVVSSCSVYADHSVAGTAEDAQVLPPLAPGTALTMENYGEAKTAIEQWARALAADKSHLCRAGLIGGPGDGSDRYGYWPARFARDDDPVLVPDIPADSTQIIDVRDLAAWIVAAAESNVTGALNAVGEPVLFAAYLEACRQLAGGKARTVAAPGEWLAGHGVNYWAVPDSLPLWLPPGHDGFSARSNSAARGAGLRLRPWTQTLRDTLEDERRRGLTRERKAGLRPDTERTLLAAYRAQPA</sequence>
<evidence type="ECO:0000313" key="1">
    <source>
        <dbReference type="EMBL" id="GAA2138768.1"/>
    </source>
</evidence>
<dbReference type="SUPFAM" id="SSF51735">
    <property type="entry name" value="NAD(P)-binding Rossmann-fold domains"/>
    <property type="match status" value="1"/>
</dbReference>
<evidence type="ECO:0000313" key="2">
    <source>
        <dbReference type="Proteomes" id="UP001500102"/>
    </source>
</evidence>
<reference evidence="2" key="1">
    <citation type="journal article" date="2019" name="Int. J. Syst. Evol. Microbiol.">
        <title>The Global Catalogue of Microorganisms (GCM) 10K type strain sequencing project: providing services to taxonomists for standard genome sequencing and annotation.</title>
        <authorList>
            <consortium name="The Broad Institute Genomics Platform"/>
            <consortium name="The Broad Institute Genome Sequencing Center for Infectious Disease"/>
            <person name="Wu L."/>
            <person name="Ma J."/>
        </authorList>
    </citation>
    <scope>NUCLEOTIDE SEQUENCE [LARGE SCALE GENOMIC DNA]</scope>
    <source>
        <strain evidence="2">JCM 15921</strain>
    </source>
</reference>
<dbReference type="InterPro" id="IPR036291">
    <property type="entry name" value="NAD(P)-bd_dom_sf"/>
</dbReference>
<protein>
    <submittedName>
        <fullName evidence="1">Uncharacterized protein</fullName>
    </submittedName>
</protein>
<dbReference type="EMBL" id="BAAAQB010000035">
    <property type="protein sequence ID" value="GAA2138768.1"/>
    <property type="molecule type" value="Genomic_DNA"/>
</dbReference>
<organism evidence="1 2">
    <name type="scientific">Arthrobacter humicola</name>
    <dbReference type="NCBI Taxonomy" id="409291"/>
    <lineage>
        <taxon>Bacteria</taxon>
        <taxon>Bacillati</taxon>
        <taxon>Actinomycetota</taxon>
        <taxon>Actinomycetes</taxon>
        <taxon>Micrococcales</taxon>
        <taxon>Micrococcaceae</taxon>
        <taxon>Arthrobacter</taxon>
    </lineage>
</organism>
<name>A0ABP5KXC3_9MICC</name>
<dbReference type="Proteomes" id="UP001500102">
    <property type="component" value="Unassembled WGS sequence"/>
</dbReference>